<dbReference type="Pfam" id="PF24764">
    <property type="entry name" value="rva_4"/>
    <property type="match status" value="1"/>
</dbReference>
<dbReference type="AlphaFoldDB" id="A0A8T2MAX0"/>
<dbReference type="PANTHER" id="PTHR46791:SF13">
    <property type="entry name" value="CLR5 DOMAIN-CONTAINING PROTEIN"/>
    <property type="match status" value="1"/>
</dbReference>
<evidence type="ECO:0000313" key="3">
    <source>
        <dbReference type="Proteomes" id="UP000752171"/>
    </source>
</evidence>
<evidence type="ECO:0000313" key="2">
    <source>
        <dbReference type="EMBL" id="KAG9278021.1"/>
    </source>
</evidence>
<reference evidence="2 3" key="1">
    <citation type="submission" date="2021-07" db="EMBL/GenBank/DDBJ databases">
        <authorList>
            <person name="Imarazene B."/>
            <person name="Zahm M."/>
            <person name="Klopp C."/>
            <person name="Cabau C."/>
            <person name="Beille S."/>
            <person name="Jouanno E."/>
            <person name="Castinel A."/>
            <person name="Lluch J."/>
            <person name="Gil L."/>
            <person name="Kuchtly C."/>
            <person name="Lopez Roques C."/>
            <person name="Donnadieu C."/>
            <person name="Parrinello H."/>
            <person name="Journot L."/>
            <person name="Du K."/>
            <person name="Schartl M."/>
            <person name="Retaux S."/>
            <person name="Guiguen Y."/>
        </authorList>
    </citation>
    <scope>NUCLEOTIDE SEQUENCE [LARGE SCALE GENOMIC DNA]</scope>
    <source>
        <strain evidence="2">Pach_M1</strain>
        <tissue evidence="2">Testis</tissue>
    </source>
</reference>
<dbReference type="Proteomes" id="UP000752171">
    <property type="component" value="Unassembled WGS sequence"/>
</dbReference>
<comment type="caution">
    <text evidence="2">The sequence shown here is derived from an EMBL/GenBank/DDBJ whole genome shotgun (WGS) entry which is preliminary data.</text>
</comment>
<dbReference type="PANTHER" id="PTHR46791">
    <property type="entry name" value="EXPRESSED PROTEIN"/>
    <property type="match status" value="1"/>
</dbReference>
<organism evidence="2 3">
    <name type="scientific">Astyanax mexicanus</name>
    <name type="common">Blind cave fish</name>
    <name type="synonym">Astyanax fasciatus mexicanus</name>
    <dbReference type="NCBI Taxonomy" id="7994"/>
    <lineage>
        <taxon>Eukaryota</taxon>
        <taxon>Metazoa</taxon>
        <taxon>Chordata</taxon>
        <taxon>Craniata</taxon>
        <taxon>Vertebrata</taxon>
        <taxon>Euteleostomi</taxon>
        <taxon>Actinopterygii</taxon>
        <taxon>Neopterygii</taxon>
        <taxon>Teleostei</taxon>
        <taxon>Ostariophysi</taxon>
        <taxon>Characiformes</taxon>
        <taxon>Characoidei</taxon>
        <taxon>Acestrorhamphidae</taxon>
        <taxon>Acestrorhamphinae</taxon>
        <taxon>Astyanax</taxon>
    </lineage>
</organism>
<feature type="domain" description="Integrase core" evidence="1">
    <location>
        <begin position="116"/>
        <end position="292"/>
    </location>
</feature>
<sequence length="381" mass="44690">MDTIIGDYFRRGFTNHEILLLLEESHNIKISLRTLERKLQKKTLWRRKYKTDIAEVASFIDQQLQTSGKQHGYRWMHQKCWMAGIITDRETVRQLMRLMDGTGVDLRARNRLRRRVYSSRGPNYVWHIDGYDKLKPYGICINGCIGGFSRKIMWLEAYKTNSDPRVIAGYYINAVAENNRFPQKVRLDHGTENTHVATMQVFLHSVEENASECVTLGPSTGNQRIERWWCTLRSECTQFWMDHFDQLKADGYFDDGFIDKSLIQFCFLSIIQEELNEIAFAWNDHRIRTTNNPRAPNGRPSIMYAVPNLYGAQTYLQPSDQTKVEICRADCCFKDYPCDEDVFDICVELMAEHNLSMSDDVFEITDLYLRLRQMLHDGLEE</sequence>
<proteinExistence type="predicted"/>
<dbReference type="EMBL" id="JAICCE010000004">
    <property type="protein sequence ID" value="KAG9278021.1"/>
    <property type="molecule type" value="Genomic_DNA"/>
</dbReference>
<dbReference type="InterPro" id="IPR058913">
    <property type="entry name" value="Integrase_dom_put"/>
</dbReference>
<accession>A0A8T2MAX0</accession>
<evidence type="ECO:0000259" key="1">
    <source>
        <dbReference type="Pfam" id="PF24764"/>
    </source>
</evidence>
<protein>
    <recommendedName>
        <fullName evidence="1">Integrase core domain-containing protein</fullName>
    </recommendedName>
</protein>
<name>A0A8T2MAX0_ASTMX</name>
<gene>
    <name evidence="2" type="ORF">AMEX_G5811</name>
</gene>